<dbReference type="GO" id="GO:0003779">
    <property type="term" value="F:actin binding"/>
    <property type="evidence" value="ECO:0007669"/>
    <property type="project" value="UniProtKB-KW"/>
</dbReference>
<evidence type="ECO:0000256" key="1">
    <source>
        <dbReference type="ARBA" id="ARBA00004245"/>
    </source>
</evidence>
<dbReference type="GO" id="GO:0005886">
    <property type="term" value="C:plasma membrane"/>
    <property type="evidence" value="ECO:0007669"/>
    <property type="project" value="UniProtKB-SubCell"/>
</dbReference>
<evidence type="ECO:0000256" key="10">
    <source>
        <dbReference type="ARBA" id="ARBA00022553"/>
    </source>
</evidence>
<dbReference type="GO" id="GO:0051094">
    <property type="term" value="P:positive regulation of developmental process"/>
    <property type="evidence" value="ECO:0007669"/>
    <property type="project" value="UniProtKB-ARBA"/>
</dbReference>
<feature type="compositionally biased region" description="Basic and acidic residues" evidence="22">
    <location>
        <begin position="739"/>
        <end position="754"/>
    </location>
</feature>
<evidence type="ECO:0000256" key="19">
    <source>
        <dbReference type="ARBA" id="ARBA00065959"/>
    </source>
</evidence>
<keyword evidence="8" id="KW-0690">Ribosome biogenesis</keyword>
<feature type="compositionally biased region" description="Acidic residues" evidence="22">
    <location>
        <begin position="1174"/>
        <end position="1224"/>
    </location>
</feature>
<comment type="function">
    <text evidence="18">Membrane-cytoskeleton-associated protein that promotes the assembly of the spectrin-actin network. Binds to calmodulin.</text>
</comment>
<evidence type="ECO:0000256" key="12">
    <source>
        <dbReference type="ARBA" id="ARBA00022990"/>
    </source>
</evidence>
<dbReference type="GO" id="GO:0030490">
    <property type="term" value="P:maturation of SSU-rRNA"/>
    <property type="evidence" value="ECO:0007669"/>
    <property type="project" value="TreeGrafter"/>
</dbReference>
<comment type="subunit">
    <text evidence="19">Heterodimer of an alpha and a beta subunit or an alpha and a gamma subunit.</text>
</comment>
<evidence type="ECO:0000313" key="25">
    <source>
        <dbReference type="Proteomes" id="UP001356427"/>
    </source>
</evidence>
<dbReference type="InterPro" id="IPR036409">
    <property type="entry name" value="Aldolase_II/adducin_N_sf"/>
</dbReference>
<keyword evidence="25" id="KW-1185">Reference proteome</keyword>
<feature type="compositionally biased region" description="Basic and acidic residues" evidence="22">
    <location>
        <begin position="19"/>
        <end position="34"/>
    </location>
</feature>
<dbReference type="PANTHER" id="PTHR23183">
    <property type="entry name" value="NOP14"/>
    <property type="match status" value="1"/>
</dbReference>
<feature type="domain" description="Class II aldolase/adducin N-terminal" evidence="23">
    <location>
        <begin position="147"/>
        <end position="329"/>
    </location>
</feature>
<comment type="function">
    <text evidence="17">Involved in nucleolar processing of pre-18S ribosomal RNA. Has a role in the nuclear export of 40S pre-ribosomal subunit to the cytoplasm.</text>
</comment>
<evidence type="ECO:0000256" key="13">
    <source>
        <dbReference type="ARBA" id="ARBA00023136"/>
    </source>
</evidence>
<reference evidence="24 25" key="1">
    <citation type="submission" date="2021-04" db="EMBL/GenBank/DDBJ databases">
        <authorList>
            <person name="De Guttry C."/>
            <person name="Zahm M."/>
            <person name="Klopp C."/>
            <person name="Cabau C."/>
            <person name="Louis A."/>
            <person name="Berthelot C."/>
            <person name="Parey E."/>
            <person name="Roest Crollius H."/>
            <person name="Montfort J."/>
            <person name="Robinson-Rechavi M."/>
            <person name="Bucao C."/>
            <person name="Bouchez O."/>
            <person name="Gislard M."/>
            <person name="Lluch J."/>
            <person name="Milhes M."/>
            <person name="Lampietro C."/>
            <person name="Lopez Roques C."/>
            <person name="Donnadieu C."/>
            <person name="Braasch I."/>
            <person name="Desvignes T."/>
            <person name="Postlethwait J."/>
            <person name="Bobe J."/>
            <person name="Wedekind C."/>
            <person name="Guiguen Y."/>
        </authorList>
    </citation>
    <scope>NUCLEOTIDE SEQUENCE [LARGE SCALE GENOMIC DNA]</scope>
    <source>
        <strain evidence="24">Cs_M1</strain>
        <tissue evidence="24">Blood</tissue>
    </source>
</reference>
<feature type="compositionally biased region" description="Basic and acidic residues" evidence="22">
    <location>
        <begin position="1012"/>
        <end position="1042"/>
    </location>
</feature>
<feature type="compositionally biased region" description="Basic and acidic residues" evidence="22">
    <location>
        <begin position="1233"/>
        <end position="1243"/>
    </location>
</feature>
<feature type="region of interest" description="Disordered" evidence="22">
    <location>
        <begin position="1159"/>
        <end position="1243"/>
    </location>
</feature>
<keyword evidence="6" id="KW-1003">Cell membrane</keyword>
<evidence type="ECO:0000256" key="4">
    <source>
        <dbReference type="ARBA" id="ARBA00006274"/>
    </source>
</evidence>
<evidence type="ECO:0000256" key="15">
    <source>
        <dbReference type="ARBA" id="ARBA00023212"/>
    </source>
</evidence>
<keyword evidence="15" id="KW-0206">Cytoskeleton</keyword>
<evidence type="ECO:0000259" key="23">
    <source>
        <dbReference type="SMART" id="SM01007"/>
    </source>
</evidence>
<dbReference type="InterPro" id="IPR001303">
    <property type="entry name" value="Aldolase_II/adducin_N"/>
</dbReference>
<keyword evidence="13" id="KW-0472">Membrane</keyword>
<evidence type="ECO:0000256" key="2">
    <source>
        <dbReference type="ARBA" id="ARBA00004413"/>
    </source>
</evidence>
<feature type="compositionally biased region" description="Basic and acidic residues" evidence="22">
    <location>
        <begin position="570"/>
        <end position="582"/>
    </location>
</feature>
<dbReference type="GO" id="GO:0005856">
    <property type="term" value="C:cytoskeleton"/>
    <property type="evidence" value="ECO:0007669"/>
    <property type="project" value="UniProtKB-SubCell"/>
</dbReference>
<evidence type="ECO:0000256" key="14">
    <source>
        <dbReference type="ARBA" id="ARBA00023203"/>
    </source>
</evidence>
<organism evidence="24 25">
    <name type="scientific">Coregonus suidteri</name>
    <dbReference type="NCBI Taxonomy" id="861788"/>
    <lineage>
        <taxon>Eukaryota</taxon>
        <taxon>Metazoa</taxon>
        <taxon>Chordata</taxon>
        <taxon>Craniata</taxon>
        <taxon>Vertebrata</taxon>
        <taxon>Euteleostomi</taxon>
        <taxon>Actinopterygii</taxon>
        <taxon>Neopterygii</taxon>
        <taxon>Teleostei</taxon>
        <taxon>Protacanthopterygii</taxon>
        <taxon>Salmoniformes</taxon>
        <taxon>Salmonidae</taxon>
        <taxon>Coregoninae</taxon>
        <taxon>Coregonus</taxon>
    </lineage>
</organism>
<dbReference type="GO" id="GO:0032040">
    <property type="term" value="C:small-subunit processome"/>
    <property type="evidence" value="ECO:0007669"/>
    <property type="project" value="InterPro"/>
</dbReference>
<accession>A0AAN8LT26</accession>
<dbReference type="GO" id="GO:0030054">
    <property type="term" value="C:cell junction"/>
    <property type="evidence" value="ECO:0007669"/>
    <property type="project" value="UniProtKB-ARBA"/>
</dbReference>
<comment type="similarity">
    <text evidence="4">Belongs to the aldolase class II family. Adducin subfamily.</text>
</comment>
<dbReference type="GO" id="GO:0005516">
    <property type="term" value="F:calmodulin binding"/>
    <property type="evidence" value="ECO:0007669"/>
    <property type="project" value="UniProtKB-KW"/>
</dbReference>
<keyword evidence="11" id="KW-0112">Calmodulin-binding</keyword>
<keyword evidence="9" id="KW-0698">rRNA processing</keyword>
<protein>
    <recommendedName>
        <fullName evidence="20">Alpha-adducin</fullName>
    </recommendedName>
    <alternativeName>
        <fullName evidence="21">Erythrocyte adducin subunit alpha</fullName>
    </alternativeName>
</protein>
<sequence length="1685" mass="188145">MNGDSGAGVVTAPPPTTAPHKERYFDRVDESSPEYQRERNMAPDLRQDFNMMEQRKRVSMILQSPAFCDELDTMIQDQMKRGKTPTSLLALQQIADFMTTSIPTMYPAAPQGGMAALNMSLGMVTPVNDLRGSDSISYEKGEKLLRCKLAAFYRLTDLFGWSQLIYKHLTVRMNSDQERFIVVPFGLLYSEVSASSLVKINIQGEIVDRGSTNLGVNLAGFTLHSAIYAARPDVKCIVHVHTPAGAAVSAMKCGLLPISPEAMTLGEVAYHDYHGILVDEEESVLIQKNLGPTSKVLILRNHGLVSVGETVEEAFYYIHNLVTACEVQVRTLANAGGPDNLVMLDPAKYKSRPRCSEHVEGSTHPKWLVGEQEFEAYMRMLDNLGYRTGYPYRCPALRDKAKKFSSDVEIAPSATGYSYAEDSDSGARSPLKHSFQRQQRDKTRWLNSGRPDDANEEGPDGGSPKSKTKWMNEEGMRQAAVANQFVPLNTNPKEVLEMRNKIREQNLKDIKTAGPESQVLCAGSMVDRSFVQGELVTASKAIIEKEYQPRVIINQKGPNPFNKQFDQELEEYRKEVELKQKGPDVQGEESSTASTQLPSPGPGEGGLSPSTSPQKPALKPKPLCVPEKCLEVSESHPTASTATPTTTSSLPSRDTLTESGEGQESPGTSAGSGPRGYGGDSHPESPHKEFHCAVLKALSTTNTELATLTLPEAPDALPEPKEEVKGQSQTCTPPSTPVRAEEESQPEHTYKDESDQPTLRQTLPDLTPDDKPSDTPAPTLPAEDPAPAATEQPATEGEELADASAACDHDDLNALTILLPTLYQIYKMGKPPKKKNLADKVRKTKTSTEIKNNPFEVKINRKKFDILGRKSKHDVGLPGVSRSKAINKRKETLLKEYKTKDKANKFIDRRFGEYDTKMDPEEKILQRFSMERQRTQDKKDMYNLNEEEELTHYGQSLSEMEKLNDMVDSDDEADEKGMLSAELTASHFGGGGLLRRKTQGEKDNGGNQRAKSRQELIEELILKSKQDKRERQNQKEESQVLTEKLDQDWKSIQGLLAHKNAPKADRQEEEDKPKLDEYDMMVRELGFEMKAQPSEKMKTPEEVAREERERLQKLEADRLRRMMGDVVEDSTKTQAHMSADDLNDGFILDGDDKQTLAYQDGKWNINEEGAKIEGDDEEEGGEEGESGEEEESDGEEEEEGSDEEDSHSDLDSEQESEGGEEEKDEAPAIKSQLSEEERKAEAEAAKAELPYTFKAPESYSDLKGLLQGHPADHQCIILARTQKCNHPSLAVGNKLKLQKLFGFLLEYVGELATRSPPELSTIDKLIPQLYGLCQLFPEAASKAMQTTLVNNAHSMEEVLEVKGRAAFPQLDMLIYLKITALLFPTSDFRHPVTTPALLYISQALTKCPVMSLEDVTSGLVLCCLAVEYVSFSKRFCPELINFLLGVLHLAVPDKTSTGYSVVPPFRQSSKVSDLLVLSDPESSQTWRKKTLPLSATRTLTLTTDLETDHYRLSAVATCLDLLKRCSSLYRELTSYSHIFQPITTLLSKHLPIKTYPAALQELHGEILAAISGSLTSHPLLVFEKKKPIPLKLFTPKIVEVLDYGKKRGNTKEEREKERLNHKYKKEFKGALREIRKDTRFLAREKLNEVMGRDAERKRKVKELFGSLATQEGEWKALKRRKNSRH</sequence>
<dbReference type="FunFam" id="3.40.225.10:FF:000002">
    <property type="entry name" value="alpha-adducin isoform X2"/>
    <property type="match status" value="1"/>
</dbReference>
<dbReference type="GO" id="GO:0032535">
    <property type="term" value="P:regulation of cellular component size"/>
    <property type="evidence" value="ECO:0007669"/>
    <property type="project" value="UniProtKB-ARBA"/>
</dbReference>
<dbReference type="GO" id="GO:0007010">
    <property type="term" value="P:cytoskeleton organization"/>
    <property type="evidence" value="ECO:0007669"/>
    <property type="project" value="UniProtKB-ARBA"/>
</dbReference>
<feature type="compositionally biased region" description="Low complexity" evidence="22">
    <location>
        <begin position="776"/>
        <end position="795"/>
    </location>
</feature>
<dbReference type="Gene3D" id="3.40.225.10">
    <property type="entry name" value="Class II aldolase/adducin N-terminal domain"/>
    <property type="match status" value="1"/>
</dbReference>
<feature type="compositionally biased region" description="Polar residues" evidence="22">
    <location>
        <begin position="588"/>
        <end position="597"/>
    </location>
</feature>
<comment type="subcellular location">
    <subcellularLocation>
        <location evidence="2">Cell membrane</location>
        <topology evidence="2">Peripheral membrane protein</topology>
        <orientation evidence="2">Cytoplasmic side</orientation>
    </subcellularLocation>
    <subcellularLocation>
        <location evidence="1">Cytoplasm</location>
        <location evidence="1">Cytoskeleton</location>
    </subcellularLocation>
    <subcellularLocation>
        <location evidence="3">Nucleus</location>
        <location evidence="3">Nucleolus</location>
    </subcellularLocation>
</comment>
<keyword evidence="7" id="KW-0963">Cytoplasm</keyword>
<feature type="region of interest" description="Disordered" evidence="22">
    <location>
        <begin position="570"/>
        <end position="693"/>
    </location>
</feature>
<dbReference type="GO" id="GO:0030692">
    <property type="term" value="C:Noc4p-Nop14p complex"/>
    <property type="evidence" value="ECO:0007669"/>
    <property type="project" value="TreeGrafter"/>
</dbReference>
<evidence type="ECO:0000256" key="6">
    <source>
        <dbReference type="ARBA" id="ARBA00022475"/>
    </source>
</evidence>
<evidence type="ECO:0000256" key="22">
    <source>
        <dbReference type="SAM" id="MobiDB-lite"/>
    </source>
</evidence>
<comment type="similarity">
    <text evidence="5">Belongs to the NOP14 family.</text>
</comment>
<keyword evidence="14" id="KW-0009">Actin-binding</keyword>
<proteinExistence type="inferred from homology"/>
<evidence type="ECO:0000256" key="9">
    <source>
        <dbReference type="ARBA" id="ARBA00022552"/>
    </source>
</evidence>
<feature type="region of interest" description="Disordered" evidence="22">
    <location>
        <begin position="1055"/>
        <end position="1108"/>
    </location>
</feature>
<comment type="caution">
    <text evidence="24">The sequence shown here is derived from an EMBL/GenBank/DDBJ whole genome shotgun (WGS) entry which is preliminary data.</text>
</comment>
<feature type="region of interest" description="Disordered" evidence="22">
    <location>
        <begin position="417"/>
        <end position="469"/>
    </location>
</feature>
<evidence type="ECO:0000256" key="3">
    <source>
        <dbReference type="ARBA" id="ARBA00004604"/>
    </source>
</evidence>
<feature type="compositionally biased region" description="Basic and acidic residues" evidence="22">
    <location>
        <begin position="1062"/>
        <end position="1108"/>
    </location>
</feature>
<evidence type="ECO:0000256" key="18">
    <source>
        <dbReference type="ARBA" id="ARBA00055853"/>
    </source>
</evidence>
<evidence type="ECO:0000256" key="21">
    <source>
        <dbReference type="ARBA" id="ARBA00076470"/>
    </source>
</evidence>
<dbReference type="SMART" id="SM01007">
    <property type="entry name" value="Aldolase_II"/>
    <property type="match status" value="1"/>
</dbReference>
<evidence type="ECO:0000256" key="7">
    <source>
        <dbReference type="ARBA" id="ARBA00022490"/>
    </source>
</evidence>
<dbReference type="SUPFAM" id="SSF53639">
    <property type="entry name" value="AraD/HMP-PK domain-like"/>
    <property type="match status" value="1"/>
</dbReference>
<dbReference type="Pfam" id="PF00596">
    <property type="entry name" value="Aldolase_II"/>
    <property type="match status" value="1"/>
</dbReference>
<dbReference type="Proteomes" id="UP001356427">
    <property type="component" value="Unassembled WGS sequence"/>
</dbReference>
<evidence type="ECO:0000256" key="17">
    <source>
        <dbReference type="ARBA" id="ARBA00024695"/>
    </source>
</evidence>
<gene>
    <name evidence="24" type="ORF">J4Q44_G00131930</name>
</gene>
<evidence type="ECO:0000256" key="11">
    <source>
        <dbReference type="ARBA" id="ARBA00022860"/>
    </source>
</evidence>
<feature type="region of interest" description="Disordered" evidence="22">
    <location>
        <begin position="1"/>
        <end position="34"/>
    </location>
</feature>
<evidence type="ECO:0000256" key="5">
    <source>
        <dbReference type="ARBA" id="ARBA00007466"/>
    </source>
</evidence>
<dbReference type="PANTHER" id="PTHR23183:SF0">
    <property type="entry name" value="NUCLEOLAR PROTEIN 14"/>
    <property type="match status" value="1"/>
</dbReference>
<dbReference type="EMBL" id="JAGTTL010000011">
    <property type="protein sequence ID" value="KAK6315669.1"/>
    <property type="molecule type" value="Genomic_DNA"/>
</dbReference>
<evidence type="ECO:0000256" key="8">
    <source>
        <dbReference type="ARBA" id="ARBA00022517"/>
    </source>
</evidence>
<dbReference type="InterPro" id="IPR007276">
    <property type="entry name" value="Nop14"/>
</dbReference>
<evidence type="ECO:0000313" key="24">
    <source>
        <dbReference type="EMBL" id="KAK6315669.1"/>
    </source>
</evidence>
<feature type="compositionally biased region" description="Low complexity" evidence="22">
    <location>
        <begin position="635"/>
        <end position="654"/>
    </location>
</feature>
<dbReference type="GO" id="GO:2000026">
    <property type="term" value="P:regulation of multicellular organismal development"/>
    <property type="evidence" value="ECO:0007669"/>
    <property type="project" value="UniProtKB-ARBA"/>
</dbReference>
<evidence type="ECO:0000256" key="20">
    <source>
        <dbReference type="ARBA" id="ARBA00072931"/>
    </source>
</evidence>
<feature type="region of interest" description="Disordered" evidence="22">
    <location>
        <begin position="705"/>
        <end position="806"/>
    </location>
</feature>
<keyword evidence="12" id="KW-0007">Acetylation</keyword>
<keyword evidence="10" id="KW-0597">Phosphoprotein</keyword>
<feature type="region of interest" description="Disordered" evidence="22">
    <location>
        <begin position="984"/>
        <end position="1042"/>
    </location>
</feature>
<dbReference type="Pfam" id="PF04147">
    <property type="entry name" value="Nop14"/>
    <property type="match status" value="1"/>
</dbReference>
<dbReference type="NCBIfam" id="NF005451">
    <property type="entry name" value="PRK07044.1"/>
    <property type="match status" value="1"/>
</dbReference>
<evidence type="ECO:0000256" key="16">
    <source>
        <dbReference type="ARBA" id="ARBA00023242"/>
    </source>
</evidence>
<feature type="compositionally biased region" description="Basic and acidic residues" evidence="22">
    <location>
        <begin position="681"/>
        <end position="691"/>
    </location>
</feature>
<feature type="compositionally biased region" description="Polar residues" evidence="22">
    <location>
        <begin position="658"/>
        <end position="671"/>
    </location>
</feature>
<name>A0AAN8LT26_9TELE</name>
<keyword evidence="16" id="KW-0539">Nucleus</keyword>